<evidence type="ECO:0000313" key="20">
    <source>
        <dbReference type="EMBL" id="NGO39364.1"/>
    </source>
</evidence>
<dbReference type="Gene3D" id="3.30.190.20">
    <property type="match status" value="1"/>
</dbReference>
<evidence type="ECO:0000256" key="11">
    <source>
        <dbReference type="ARBA" id="ARBA00022881"/>
    </source>
</evidence>
<feature type="domain" description="UvrA interaction" evidence="19">
    <location>
        <begin position="169"/>
        <end position="247"/>
    </location>
</feature>
<dbReference type="RefSeq" id="WP_165107343.1">
    <property type="nucleotide sequence ID" value="NZ_JAAKYA010000053.1"/>
</dbReference>
<feature type="domain" description="UvrA DNA-binding" evidence="18">
    <location>
        <begin position="317"/>
        <end position="397"/>
    </location>
</feature>
<dbReference type="InterPro" id="IPR041102">
    <property type="entry name" value="UvrA_inter"/>
</dbReference>
<dbReference type="InterPro" id="IPR027417">
    <property type="entry name" value="P-loop_NTPase"/>
</dbReference>
<keyword evidence="13" id="KW-0234">DNA repair</keyword>
<keyword evidence="6" id="KW-0227">DNA damage</keyword>
<evidence type="ECO:0000256" key="2">
    <source>
        <dbReference type="ARBA" id="ARBA00022490"/>
    </source>
</evidence>
<reference evidence="20 21" key="1">
    <citation type="submission" date="2020-02" db="EMBL/GenBank/DDBJ databases">
        <title>Draft genome sequence of Limisphaera ngatamarikiensis NGM72.4T, a thermophilic Verrucomicrobia grouped in subdivision 3.</title>
        <authorList>
            <person name="Carere C.R."/>
            <person name="Steen J."/>
            <person name="Hugenholtz P."/>
            <person name="Stott M.B."/>
        </authorList>
    </citation>
    <scope>NUCLEOTIDE SEQUENCE [LARGE SCALE GENOMIC DNA]</scope>
    <source>
        <strain evidence="20 21">NGM72.4</strain>
    </source>
</reference>
<dbReference type="GO" id="GO:0008270">
    <property type="term" value="F:zinc ion binding"/>
    <property type="evidence" value="ECO:0007669"/>
    <property type="project" value="UniProtKB-KW"/>
</dbReference>
<accession>A0A6M1RVI4</accession>
<dbReference type="Pfam" id="PF17760">
    <property type="entry name" value="UvrA_inter"/>
    <property type="match status" value="1"/>
</dbReference>
<sequence>MARRVPLPPIRLRGVRQNNLKGFDLELPPHRLIVITGLSGSGKSSLAFDTLYAEGQRRYIETFSPYARQFFDRMDKPAVDEIENIPPAIALEQCNTVRTTRSTVGTMTEICDYMKVLWPHLAVLHCRGCGQPVRRDTPALVWEGVTDAAREHPGCEAVVTFDLALSGRMSLEESLHLVERQGYRRLWYEDRVERIEEWFERARTGAFKPARLTVVQDRIRLLPAARSRFLEACEQAYHFGQGRLTVRLIAPTDAGPSAPGPAGSNLGILAVLPFSLGRHCPRCDIEYPEPSPARFSFNHPLGACPECKGFGRIITIDYRRAIPDPNRTLAEGAIRPWQTGLGRECQRDLLRMCRVLGIPTDVPFARLKPEWQAWILEGDPDYGKDEEHEWPRAWYGVRGYFRWLESKSYKMHVRVLLSRYRAYVPCPACGGTRFRPETLLYRLTEPLAGDRAGAGAANHRPEGAEGVRLPGLSLADFYALPVRDALALMTRLARSHRSRPHDPITVALEEVLSRLCYLDEVGLGYLTLDRPTRTLSGGETERVNLTACLGSMLVNTLVVLDEPSVGLHPRDTERLVRILARLRDAGNTVVVVEHEPGVIRAADHVVELGPGRGAEGGQVVFQGSYRQMLRSTRSLTGRYLSGRCHIPVPARRPVPVVSELATAGSSGAPLRVPEPWALAERPWTGADAGRVSWLTVRNATRHNLRDLTVSIPLRRFVCITGVSGSGKSTLVREVLVPALAARVPGAEGGRDRDWNPDGLDAESVPEPDELALADREGALLEGWEALCGWAWVDQSPLGRTPRSNPAVYTGAFEPLRELFAATPQARARGYRASAFSFNSPLGRCERCRGAGFEKIEMQFLSDVFVRCPECLGRRYRPEILEIKLAPDGAAAWSVADLLEATVDEAIAWLERFPESSAPVRQALAALRLVQAVGLGYLRLGQPLNTLSGGESQRLKLVRHLAAVPGTEPAAAPDRSDHRTLLLLFDEPTTGLHFDDVRILLETFQQLVDRGHSLVVIEHNLEVIKCADWVIDLGPEAGAEGGRVVVTGPPEVVAACPESHTGRALREVLAAGSGGRRDAPALAAGGR</sequence>
<dbReference type="GO" id="GO:0004518">
    <property type="term" value="F:nuclease activity"/>
    <property type="evidence" value="ECO:0007669"/>
    <property type="project" value="UniProtKB-KW"/>
</dbReference>
<comment type="caution">
    <text evidence="20">The sequence shown here is derived from an EMBL/GenBank/DDBJ whole genome shotgun (WGS) entry which is preliminary data.</text>
</comment>
<dbReference type="PANTHER" id="PTHR43152">
    <property type="entry name" value="UVRABC SYSTEM PROTEIN A"/>
    <property type="match status" value="1"/>
</dbReference>
<keyword evidence="12" id="KW-0238">DNA-binding</keyword>
<evidence type="ECO:0000256" key="4">
    <source>
        <dbReference type="ARBA" id="ARBA00022737"/>
    </source>
</evidence>
<keyword evidence="4" id="KW-0677">Repeat</keyword>
<evidence type="ECO:0000256" key="14">
    <source>
        <dbReference type="ARBA" id="ARBA00038000"/>
    </source>
</evidence>
<keyword evidence="10" id="KW-0067">ATP-binding</keyword>
<keyword evidence="7" id="KW-0228">DNA excision</keyword>
<evidence type="ECO:0000256" key="12">
    <source>
        <dbReference type="ARBA" id="ARBA00023125"/>
    </source>
</evidence>
<dbReference type="EMBL" id="JAAKYA010000053">
    <property type="protein sequence ID" value="NGO39364.1"/>
    <property type="molecule type" value="Genomic_DNA"/>
</dbReference>
<dbReference type="Gene3D" id="1.20.1580.10">
    <property type="entry name" value="ABC transporter ATPase like domain"/>
    <property type="match status" value="4"/>
</dbReference>
<keyword evidence="3" id="KW-0479">Metal-binding</keyword>
<dbReference type="InterPro" id="IPR041552">
    <property type="entry name" value="UvrA_DNA-bd"/>
</dbReference>
<evidence type="ECO:0000259" key="19">
    <source>
        <dbReference type="Pfam" id="PF17760"/>
    </source>
</evidence>
<protein>
    <recommendedName>
        <fullName evidence="15">UvrABC system protein A</fullName>
    </recommendedName>
    <alternativeName>
        <fullName evidence="16">Excinuclease ABC subunit A</fullName>
    </alternativeName>
</protein>
<keyword evidence="11" id="KW-0267">Excision nuclease</keyword>
<evidence type="ECO:0000256" key="3">
    <source>
        <dbReference type="ARBA" id="ARBA00022723"/>
    </source>
</evidence>
<evidence type="ECO:0000259" key="18">
    <source>
        <dbReference type="Pfam" id="PF17755"/>
    </source>
</evidence>
<dbReference type="GO" id="GO:0005524">
    <property type="term" value="F:ATP binding"/>
    <property type="evidence" value="ECO:0007669"/>
    <property type="project" value="UniProtKB-KW"/>
</dbReference>
<keyword evidence="9" id="KW-0862">Zinc</keyword>
<proteinExistence type="inferred from homology"/>
<feature type="region of interest" description="Disordered" evidence="17">
    <location>
        <begin position="745"/>
        <end position="765"/>
    </location>
</feature>
<evidence type="ECO:0000256" key="10">
    <source>
        <dbReference type="ARBA" id="ARBA00022840"/>
    </source>
</evidence>
<evidence type="ECO:0000256" key="9">
    <source>
        <dbReference type="ARBA" id="ARBA00022833"/>
    </source>
</evidence>
<evidence type="ECO:0000256" key="15">
    <source>
        <dbReference type="ARBA" id="ARBA00039316"/>
    </source>
</evidence>
<comment type="similarity">
    <text evidence="14">Belongs to the ABC transporter superfamily. UvrA family.</text>
</comment>
<evidence type="ECO:0000256" key="16">
    <source>
        <dbReference type="ARBA" id="ARBA00042156"/>
    </source>
</evidence>
<evidence type="ECO:0000313" key="21">
    <source>
        <dbReference type="Proteomes" id="UP000477311"/>
    </source>
</evidence>
<evidence type="ECO:0000256" key="8">
    <source>
        <dbReference type="ARBA" id="ARBA00022771"/>
    </source>
</evidence>
<dbReference type="GO" id="GO:0003677">
    <property type="term" value="F:DNA binding"/>
    <property type="evidence" value="ECO:0007669"/>
    <property type="project" value="UniProtKB-KW"/>
</dbReference>
<dbReference type="AlphaFoldDB" id="A0A6M1RVI4"/>
<evidence type="ECO:0000256" key="5">
    <source>
        <dbReference type="ARBA" id="ARBA00022741"/>
    </source>
</evidence>
<dbReference type="PANTHER" id="PTHR43152:SF3">
    <property type="entry name" value="UVRABC SYSTEM PROTEIN A"/>
    <property type="match status" value="1"/>
</dbReference>
<comment type="subcellular location">
    <subcellularLocation>
        <location evidence="1">Cytoplasm</location>
    </subcellularLocation>
</comment>
<dbReference type="GO" id="GO:0005737">
    <property type="term" value="C:cytoplasm"/>
    <property type="evidence" value="ECO:0007669"/>
    <property type="project" value="UniProtKB-SubCell"/>
</dbReference>
<keyword evidence="8" id="KW-0863">Zinc-finger</keyword>
<organism evidence="20 21">
    <name type="scientific">Limisphaera ngatamarikiensis</name>
    <dbReference type="NCBI Taxonomy" id="1324935"/>
    <lineage>
        <taxon>Bacteria</taxon>
        <taxon>Pseudomonadati</taxon>
        <taxon>Verrucomicrobiota</taxon>
        <taxon>Verrucomicrobiia</taxon>
        <taxon>Limisphaerales</taxon>
        <taxon>Limisphaeraceae</taxon>
        <taxon>Limisphaera</taxon>
    </lineage>
</organism>
<keyword evidence="5" id="KW-0547">Nucleotide-binding</keyword>
<dbReference type="SUPFAM" id="SSF52540">
    <property type="entry name" value="P-loop containing nucleoside triphosphate hydrolases"/>
    <property type="match status" value="2"/>
</dbReference>
<dbReference type="Proteomes" id="UP000477311">
    <property type="component" value="Unassembled WGS sequence"/>
</dbReference>
<dbReference type="GO" id="GO:0006281">
    <property type="term" value="P:DNA repair"/>
    <property type="evidence" value="ECO:0007669"/>
    <property type="project" value="UniProtKB-KW"/>
</dbReference>
<evidence type="ECO:0000256" key="1">
    <source>
        <dbReference type="ARBA" id="ARBA00004496"/>
    </source>
</evidence>
<keyword evidence="21" id="KW-1185">Reference proteome</keyword>
<evidence type="ECO:0000256" key="7">
    <source>
        <dbReference type="ARBA" id="ARBA00022769"/>
    </source>
</evidence>
<name>A0A6M1RVI4_9BACT</name>
<dbReference type="Gene3D" id="1.10.8.280">
    <property type="entry name" value="ABC transporter ATPase domain-like"/>
    <property type="match status" value="1"/>
</dbReference>
<evidence type="ECO:0000256" key="6">
    <source>
        <dbReference type="ARBA" id="ARBA00022763"/>
    </source>
</evidence>
<dbReference type="Gene3D" id="3.40.50.300">
    <property type="entry name" value="P-loop containing nucleotide triphosphate hydrolases"/>
    <property type="match status" value="3"/>
</dbReference>
<dbReference type="Pfam" id="PF17755">
    <property type="entry name" value="UvrA_DNA-bind"/>
    <property type="match status" value="1"/>
</dbReference>
<evidence type="ECO:0000256" key="13">
    <source>
        <dbReference type="ARBA" id="ARBA00023204"/>
    </source>
</evidence>
<keyword evidence="2" id="KW-0963">Cytoplasm</keyword>
<evidence type="ECO:0000256" key="17">
    <source>
        <dbReference type="SAM" id="MobiDB-lite"/>
    </source>
</evidence>
<gene>
    <name evidence="20" type="ORF">G4L39_08130</name>
</gene>